<dbReference type="RefSeq" id="WP_159360946.1">
    <property type="nucleotide sequence ID" value="NZ_CP047394.1"/>
</dbReference>
<gene>
    <name evidence="2" type="ORF">FHE72_01085</name>
</gene>
<dbReference type="InterPro" id="IPR009492">
    <property type="entry name" value="TniQ"/>
</dbReference>
<dbReference type="EMBL" id="CP047394">
    <property type="protein sequence ID" value="QHE59787.1"/>
    <property type="molecule type" value="Genomic_DNA"/>
</dbReference>
<reference evidence="2 3" key="1">
    <citation type="submission" date="2019-06" db="EMBL/GenBank/DDBJ databases">
        <title>An operon consisting of a P-type ATPase gene and a transcriptional regular gene given the different cadmium resistance in Bacillus vietamensis 151-6 and Bacillus marisflavi 151-25.</title>
        <authorList>
            <person name="Yu X."/>
        </authorList>
    </citation>
    <scope>NUCLEOTIDE SEQUENCE [LARGE SCALE GENOMIC DNA]</scope>
    <source>
        <strain evidence="2 3">151-6</strain>
    </source>
</reference>
<organism evidence="2 3">
    <name type="scientific">Rossellomorea vietnamensis</name>
    <dbReference type="NCBI Taxonomy" id="218284"/>
    <lineage>
        <taxon>Bacteria</taxon>
        <taxon>Bacillati</taxon>
        <taxon>Bacillota</taxon>
        <taxon>Bacilli</taxon>
        <taxon>Bacillales</taxon>
        <taxon>Bacillaceae</taxon>
        <taxon>Rossellomorea</taxon>
    </lineage>
</organism>
<dbReference type="Pfam" id="PF06527">
    <property type="entry name" value="TniQ"/>
    <property type="match status" value="1"/>
</dbReference>
<accession>A0A6I6UE33</accession>
<dbReference type="KEGG" id="bvq:FHE72_01085"/>
<protein>
    <recommendedName>
        <fullName evidence="1">TniQ domain-containing protein</fullName>
    </recommendedName>
</protein>
<evidence type="ECO:0000313" key="3">
    <source>
        <dbReference type="Proteomes" id="UP000465062"/>
    </source>
</evidence>
<evidence type="ECO:0000313" key="2">
    <source>
        <dbReference type="EMBL" id="QHE59787.1"/>
    </source>
</evidence>
<dbReference type="Proteomes" id="UP000465062">
    <property type="component" value="Chromosome"/>
</dbReference>
<dbReference type="AlphaFoldDB" id="A0A6I6UE33"/>
<proteinExistence type="predicted"/>
<sequence length="485" mass="57021">MGGRLGFFPKPYKDEDLRSLIFRYHLRSGNKNFKQSKVDLFNVSSHKNIYFPCNYDYFNSKLPDESKIKLEELLNDNTFFPLFKPFITTNKYNVLLKSIREDKGNKKLNLGNLFGMKQDRIISDKLRYCPQCIYEDDKNYGEVYARRMHQIEFFNDCYIHGSQLISQCPQCKAALSISNQTKLISIPYCFNGHRISDNTIGIQEMNKNKMIKQELFEHFYKLLNSKPKINRENFLVKITNHLGAKGYTDNNGKFKRIKLLRDLFQKHSIVELKDVGLTKEYIKSPDVFVHLFSKEKIPDIRLYIILIMFLEVDIEDLSTKPLDIEHSLSSLIKKELEVSFQQTSATRESDGSSQSLKKSKINWIDYDKELCLRVEAAFSHLYNLNSSKQIKKWSVISTLSSTDESRIRRNLDKLPLTKDVFKKQVETIKDFQIRKLPFVIKKQEDKGLRNITFKSICYELPLYQNCSKEVREYIIKELHKRGYGG</sequence>
<evidence type="ECO:0000259" key="1">
    <source>
        <dbReference type="Pfam" id="PF06527"/>
    </source>
</evidence>
<feature type="domain" description="TniQ" evidence="1">
    <location>
        <begin position="7"/>
        <end position="164"/>
    </location>
</feature>
<name>A0A6I6UE33_9BACI</name>